<dbReference type="OrthoDB" id="5471155at2"/>
<evidence type="ECO:0000313" key="9">
    <source>
        <dbReference type="Proteomes" id="UP000276770"/>
    </source>
</evidence>
<dbReference type="EMBL" id="RCVZ01000013">
    <property type="protein sequence ID" value="RLQ93698.1"/>
    <property type="molecule type" value="Genomic_DNA"/>
</dbReference>
<gene>
    <name evidence="8" type="ORF">D9X91_16480</name>
</gene>
<feature type="transmembrane region" description="Helical" evidence="6">
    <location>
        <begin position="133"/>
        <end position="151"/>
    </location>
</feature>
<dbReference type="PANTHER" id="PTHR12677">
    <property type="entry name" value="GOLGI APPARATUS MEMBRANE PROTEIN TVP38-RELATED"/>
    <property type="match status" value="1"/>
</dbReference>
<feature type="transmembrane region" description="Helical" evidence="6">
    <location>
        <begin position="74"/>
        <end position="98"/>
    </location>
</feature>
<protein>
    <recommendedName>
        <fullName evidence="6">TVP38/TMEM64 family membrane protein</fullName>
    </recommendedName>
</protein>
<dbReference type="InterPro" id="IPR015414">
    <property type="entry name" value="TMEM64"/>
</dbReference>
<evidence type="ECO:0000256" key="4">
    <source>
        <dbReference type="ARBA" id="ARBA00022989"/>
    </source>
</evidence>
<feature type="transmembrane region" description="Helical" evidence="6">
    <location>
        <begin position="26"/>
        <end position="45"/>
    </location>
</feature>
<evidence type="ECO:0000256" key="6">
    <source>
        <dbReference type="RuleBase" id="RU366058"/>
    </source>
</evidence>
<organism evidence="8 9">
    <name type="scientific">Falsibacillus albus</name>
    <dbReference type="NCBI Taxonomy" id="2478915"/>
    <lineage>
        <taxon>Bacteria</taxon>
        <taxon>Bacillati</taxon>
        <taxon>Bacillota</taxon>
        <taxon>Bacilli</taxon>
        <taxon>Bacillales</taxon>
        <taxon>Bacillaceae</taxon>
        <taxon>Falsibacillus</taxon>
    </lineage>
</organism>
<evidence type="ECO:0000256" key="5">
    <source>
        <dbReference type="ARBA" id="ARBA00023136"/>
    </source>
</evidence>
<comment type="caution">
    <text evidence="6">Lacks conserved residue(s) required for the propagation of feature annotation.</text>
</comment>
<evidence type="ECO:0000313" key="8">
    <source>
        <dbReference type="EMBL" id="RLQ93698.1"/>
    </source>
</evidence>
<dbReference type="Pfam" id="PF09335">
    <property type="entry name" value="VTT_dom"/>
    <property type="match status" value="1"/>
</dbReference>
<keyword evidence="4 6" id="KW-1133">Transmembrane helix</keyword>
<evidence type="ECO:0000256" key="1">
    <source>
        <dbReference type="ARBA" id="ARBA00004651"/>
    </source>
</evidence>
<keyword evidence="5 6" id="KW-0472">Membrane</keyword>
<comment type="subcellular location">
    <subcellularLocation>
        <location evidence="1 6">Cell membrane</location>
        <topology evidence="1 6">Multi-pass membrane protein</topology>
    </subcellularLocation>
</comment>
<dbReference type="Proteomes" id="UP000276770">
    <property type="component" value="Unassembled WGS sequence"/>
</dbReference>
<dbReference type="AlphaFoldDB" id="A0A3L7JS72"/>
<keyword evidence="3 6" id="KW-0812">Transmembrane</keyword>
<comment type="similarity">
    <text evidence="6">Belongs to the TVP38/TMEM64 family.</text>
</comment>
<evidence type="ECO:0000259" key="7">
    <source>
        <dbReference type="Pfam" id="PF09335"/>
    </source>
</evidence>
<evidence type="ECO:0000256" key="3">
    <source>
        <dbReference type="ARBA" id="ARBA00022692"/>
    </source>
</evidence>
<feature type="domain" description="VTT" evidence="7">
    <location>
        <begin position="8"/>
        <end position="126"/>
    </location>
</feature>
<dbReference type="InterPro" id="IPR032816">
    <property type="entry name" value="VTT_dom"/>
</dbReference>
<name>A0A3L7JS72_9BACI</name>
<dbReference type="PANTHER" id="PTHR12677:SF55">
    <property type="entry name" value="UNDECAPRENYL PHOSPHATE TRANSPORTER SAOUHSC_00901-RELATED"/>
    <property type="match status" value="1"/>
</dbReference>
<dbReference type="GO" id="GO:0005886">
    <property type="term" value="C:plasma membrane"/>
    <property type="evidence" value="ECO:0007669"/>
    <property type="project" value="UniProtKB-SubCell"/>
</dbReference>
<keyword evidence="2 6" id="KW-1003">Cell membrane</keyword>
<sequence length="157" mass="17406">MISVLGVVPSFFITAANIKLFGFENGLIISILGEALGAIVSFYLYRKGMKKLLDTPKIKNKYITELTKSKGIKAFFMIIALRIFPFIPSGLVTLAGAISKVGMMNFSAASTIGKIPALVIEAYSIQQVLVWNWKGKVILCLFSILIVWIAFRKNRKK</sequence>
<reference evidence="8 9" key="1">
    <citation type="submission" date="2018-10" db="EMBL/GenBank/DDBJ databases">
        <title>Falsibacillus sp. genome draft.</title>
        <authorList>
            <person name="Shi S."/>
        </authorList>
    </citation>
    <scope>NUCLEOTIDE SEQUENCE [LARGE SCALE GENOMIC DNA]</scope>
    <source>
        <strain evidence="8 9">GY 10110</strain>
    </source>
</reference>
<accession>A0A3L7JS72</accession>
<keyword evidence="9" id="KW-1185">Reference proteome</keyword>
<proteinExistence type="inferred from homology"/>
<comment type="caution">
    <text evidence="8">The sequence shown here is derived from an EMBL/GenBank/DDBJ whole genome shotgun (WGS) entry which is preliminary data.</text>
</comment>
<evidence type="ECO:0000256" key="2">
    <source>
        <dbReference type="ARBA" id="ARBA00022475"/>
    </source>
</evidence>